<accession>A0A382Y601</accession>
<protein>
    <submittedName>
        <fullName evidence="1">Uncharacterized protein</fullName>
    </submittedName>
</protein>
<dbReference type="Gene3D" id="3.90.180.10">
    <property type="entry name" value="Medium-chain alcohol dehydrogenases, catalytic domain"/>
    <property type="match status" value="1"/>
</dbReference>
<dbReference type="AlphaFoldDB" id="A0A382Y601"/>
<proteinExistence type="predicted"/>
<reference evidence="1" key="1">
    <citation type="submission" date="2018-05" db="EMBL/GenBank/DDBJ databases">
        <authorList>
            <person name="Lanie J.A."/>
            <person name="Ng W.-L."/>
            <person name="Kazmierczak K.M."/>
            <person name="Andrzejewski T.M."/>
            <person name="Davidsen T.M."/>
            <person name="Wayne K.J."/>
            <person name="Tettelin H."/>
            <person name="Glass J.I."/>
            <person name="Rusch D."/>
            <person name="Podicherti R."/>
            <person name="Tsui H.-C.T."/>
            <person name="Winkler M.E."/>
        </authorList>
    </citation>
    <scope>NUCLEOTIDE SEQUENCE</scope>
</reference>
<evidence type="ECO:0000313" key="1">
    <source>
        <dbReference type="EMBL" id="SVD78275.1"/>
    </source>
</evidence>
<gene>
    <name evidence="1" type="ORF">METZ01_LOCUS431129</name>
</gene>
<sequence>MRAVVCHGPHDYRLEKWPVPEVGSDELLLRVEEVGICASDLKCYQGAPL</sequence>
<feature type="non-terminal residue" evidence="1">
    <location>
        <position position="49"/>
    </location>
</feature>
<name>A0A382Y601_9ZZZZ</name>
<dbReference type="SUPFAM" id="SSF50129">
    <property type="entry name" value="GroES-like"/>
    <property type="match status" value="1"/>
</dbReference>
<organism evidence="1">
    <name type="scientific">marine metagenome</name>
    <dbReference type="NCBI Taxonomy" id="408172"/>
    <lineage>
        <taxon>unclassified sequences</taxon>
        <taxon>metagenomes</taxon>
        <taxon>ecological metagenomes</taxon>
    </lineage>
</organism>
<dbReference type="EMBL" id="UINC01172942">
    <property type="protein sequence ID" value="SVD78275.1"/>
    <property type="molecule type" value="Genomic_DNA"/>
</dbReference>
<dbReference type="InterPro" id="IPR011032">
    <property type="entry name" value="GroES-like_sf"/>
</dbReference>